<feature type="transmembrane region" description="Helical" evidence="1">
    <location>
        <begin position="29"/>
        <end position="51"/>
    </location>
</feature>
<organism evidence="3 4">
    <name type="scientific">Sphingomonas xinjiangensis</name>
    <dbReference type="NCBI Taxonomy" id="643568"/>
    <lineage>
        <taxon>Bacteria</taxon>
        <taxon>Pseudomonadati</taxon>
        <taxon>Pseudomonadota</taxon>
        <taxon>Alphaproteobacteria</taxon>
        <taxon>Sphingomonadales</taxon>
        <taxon>Sphingomonadaceae</taxon>
        <taxon>Sphingomonas</taxon>
    </lineage>
</organism>
<dbReference type="Pfam" id="PF09335">
    <property type="entry name" value="VTT_dom"/>
    <property type="match status" value="1"/>
</dbReference>
<dbReference type="Proteomes" id="UP000527143">
    <property type="component" value="Unassembled WGS sequence"/>
</dbReference>
<gene>
    <name evidence="3" type="ORF">FHT02_003237</name>
</gene>
<keyword evidence="1" id="KW-0812">Transmembrane</keyword>
<feature type="transmembrane region" description="Helical" evidence="1">
    <location>
        <begin position="146"/>
        <end position="168"/>
    </location>
</feature>
<feature type="transmembrane region" description="Helical" evidence="1">
    <location>
        <begin position="111"/>
        <end position="134"/>
    </location>
</feature>
<dbReference type="AlphaFoldDB" id="A0A840YGK7"/>
<proteinExistence type="predicted"/>
<dbReference type="InterPro" id="IPR051311">
    <property type="entry name" value="DedA_domain"/>
</dbReference>
<dbReference type="RefSeq" id="WP_246352451.1">
    <property type="nucleotide sequence ID" value="NZ_JACIJF010000011.1"/>
</dbReference>
<protein>
    <submittedName>
        <fullName evidence="3">Membrane protein DedA with SNARE-associated domain</fullName>
    </submittedName>
</protein>
<dbReference type="EMBL" id="JACIJF010000011">
    <property type="protein sequence ID" value="MBB5711984.1"/>
    <property type="molecule type" value="Genomic_DNA"/>
</dbReference>
<dbReference type="PANTHER" id="PTHR42709:SF2">
    <property type="entry name" value="INNER MEMBRANE PROTEIN YOHD"/>
    <property type="match status" value="1"/>
</dbReference>
<accession>A0A840YGK7</accession>
<evidence type="ECO:0000259" key="2">
    <source>
        <dbReference type="Pfam" id="PF09335"/>
    </source>
</evidence>
<dbReference type="GO" id="GO:0005886">
    <property type="term" value="C:plasma membrane"/>
    <property type="evidence" value="ECO:0007669"/>
    <property type="project" value="TreeGrafter"/>
</dbReference>
<reference evidence="3 4" key="1">
    <citation type="submission" date="2020-08" db="EMBL/GenBank/DDBJ databases">
        <title>Genomic Encyclopedia of Type Strains, Phase IV (KMG-IV): sequencing the most valuable type-strain genomes for metagenomic binning, comparative biology and taxonomic classification.</title>
        <authorList>
            <person name="Goeker M."/>
        </authorList>
    </citation>
    <scope>NUCLEOTIDE SEQUENCE [LARGE SCALE GENOMIC DNA]</scope>
    <source>
        <strain evidence="3 4">DSM 26736</strain>
    </source>
</reference>
<name>A0A840YGK7_9SPHN</name>
<dbReference type="InterPro" id="IPR032816">
    <property type="entry name" value="VTT_dom"/>
</dbReference>
<keyword evidence="1" id="KW-0472">Membrane</keyword>
<feature type="domain" description="VTT" evidence="2">
    <location>
        <begin position="12"/>
        <end position="131"/>
    </location>
</feature>
<sequence length="174" mass="19100">MGLFLGAGIEGETIVLIGGTMVHHGLLPFWPAAAAAAGGSFIADQLFFLLGRRFRDRPFVQRMQTRPAFVRALRIFERHPAMFVFAFRFLYGLRTVSPIAIGTTQLPARTFLFLNAAAAIVWGTVFVGLGYWFGEAIETAFGRVRDAGLVILPVLGAGGAIALIVYLLHRRYSR</sequence>
<dbReference type="PANTHER" id="PTHR42709">
    <property type="entry name" value="ALKALINE PHOSPHATASE LIKE PROTEIN"/>
    <property type="match status" value="1"/>
</dbReference>
<keyword evidence="1" id="KW-1133">Transmembrane helix</keyword>
<evidence type="ECO:0000256" key="1">
    <source>
        <dbReference type="SAM" id="Phobius"/>
    </source>
</evidence>
<comment type="caution">
    <text evidence="3">The sequence shown here is derived from an EMBL/GenBank/DDBJ whole genome shotgun (WGS) entry which is preliminary data.</text>
</comment>
<evidence type="ECO:0000313" key="3">
    <source>
        <dbReference type="EMBL" id="MBB5711984.1"/>
    </source>
</evidence>
<evidence type="ECO:0000313" key="4">
    <source>
        <dbReference type="Proteomes" id="UP000527143"/>
    </source>
</evidence>
<keyword evidence="4" id="KW-1185">Reference proteome</keyword>